<protein>
    <submittedName>
        <fullName evidence="1">Uncharacterized protein</fullName>
    </submittedName>
</protein>
<gene>
    <name evidence="1" type="ORF">GCM10008939_17080</name>
</gene>
<keyword evidence="2" id="KW-1185">Reference proteome</keyword>
<comment type="caution">
    <text evidence="1">The sequence shown here is derived from an EMBL/GenBank/DDBJ whole genome shotgun (WGS) entry which is preliminary data.</text>
</comment>
<accession>A0A917UPK6</accession>
<reference evidence="1" key="2">
    <citation type="submission" date="2020-09" db="EMBL/GenBank/DDBJ databases">
        <authorList>
            <person name="Sun Q."/>
            <person name="Ohkuma M."/>
        </authorList>
    </citation>
    <scope>NUCLEOTIDE SEQUENCE</scope>
    <source>
        <strain evidence="1">JCM 14371</strain>
    </source>
</reference>
<sequence>MTAGGLQGIRFALEGIDEITFHRVLRDLMTDPAFARPLQVQATPPRPRQDEVAALTLVFGAQDRLLAVAAMQRLKTILLRYDVQIDSIWTPEP</sequence>
<dbReference type="Proteomes" id="UP000635726">
    <property type="component" value="Unassembled WGS sequence"/>
</dbReference>
<evidence type="ECO:0000313" key="1">
    <source>
        <dbReference type="EMBL" id="GGJ73349.1"/>
    </source>
</evidence>
<reference evidence="1" key="1">
    <citation type="journal article" date="2014" name="Int. J. Syst. Evol. Microbiol.">
        <title>Complete genome sequence of Corynebacterium casei LMG S-19264T (=DSM 44701T), isolated from a smear-ripened cheese.</title>
        <authorList>
            <consortium name="US DOE Joint Genome Institute (JGI-PGF)"/>
            <person name="Walter F."/>
            <person name="Albersmeier A."/>
            <person name="Kalinowski J."/>
            <person name="Ruckert C."/>
        </authorList>
    </citation>
    <scope>NUCLEOTIDE SEQUENCE</scope>
    <source>
        <strain evidence="1">JCM 14371</strain>
    </source>
</reference>
<evidence type="ECO:0000313" key="2">
    <source>
        <dbReference type="Proteomes" id="UP000635726"/>
    </source>
</evidence>
<dbReference type="RefSeq" id="WP_188962271.1">
    <property type="nucleotide sequence ID" value="NZ_BMOE01000004.1"/>
</dbReference>
<organism evidence="1 2">
    <name type="scientific">Deinococcus aquiradiocola</name>
    <dbReference type="NCBI Taxonomy" id="393059"/>
    <lineage>
        <taxon>Bacteria</taxon>
        <taxon>Thermotogati</taxon>
        <taxon>Deinococcota</taxon>
        <taxon>Deinococci</taxon>
        <taxon>Deinococcales</taxon>
        <taxon>Deinococcaceae</taxon>
        <taxon>Deinococcus</taxon>
    </lineage>
</organism>
<dbReference type="AlphaFoldDB" id="A0A917UPK6"/>
<dbReference type="EMBL" id="BMOE01000004">
    <property type="protein sequence ID" value="GGJ73349.1"/>
    <property type="molecule type" value="Genomic_DNA"/>
</dbReference>
<proteinExistence type="predicted"/>
<name>A0A917UPK6_9DEIO</name>